<evidence type="ECO:0000256" key="4">
    <source>
        <dbReference type="ARBA" id="ARBA00022786"/>
    </source>
</evidence>
<reference evidence="9 10" key="1">
    <citation type="submission" date="2014-04" db="EMBL/GenBank/DDBJ databases">
        <authorList>
            <consortium name="DOE Joint Genome Institute"/>
            <person name="Kuo A."/>
            <person name="Kohler A."/>
            <person name="Nagy L.G."/>
            <person name="Floudas D."/>
            <person name="Copeland A."/>
            <person name="Barry K.W."/>
            <person name="Cichocki N."/>
            <person name="Veneault-Fourrey C."/>
            <person name="LaButti K."/>
            <person name="Lindquist E.A."/>
            <person name="Lipzen A."/>
            <person name="Lundell T."/>
            <person name="Morin E."/>
            <person name="Murat C."/>
            <person name="Sun H."/>
            <person name="Tunlid A."/>
            <person name="Henrissat B."/>
            <person name="Grigoriev I.V."/>
            <person name="Hibbett D.S."/>
            <person name="Martin F."/>
            <person name="Nordberg H.P."/>
            <person name="Cantor M.N."/>
            <person name="Hua S.X."/>
        </authorList>
    </citation>
    <scope>NUCLEOTIDE SEQUENCE [LARGE SCALE GENOMIC DNA]</scope>
    <source>
        <strain evidence="9 10">Foug A</strain>
    </source>
</reference>
<keyword evidence="10" id="KW-1185">Reference proteome</keyword>
<keyword evidence="4" id="KW-0833">Ubl conjugation pathway</keyword>
<evidence type="ECO:0000259" key="7">
    <source>
        <dbReference type="Pfam" id="PF12894"/>
    </source>
</evidence>
<dbReference type="InParanoid" id="A0A0C3AMJ1"/>
<evidence type="ECO:0000256" key="1">
    <source>
        <dbReference type="ARBA" id="ARBA00016067"/>
    </source>
</evidence>
<feature type="domain" description="Anaphase-promoting complex subunit 4 long" evidence="8">
    <location>
        <begin position="300"/>
        <end position="499"/>
    </location>
</feature>
<dbReference type="Proteomes" id="UP000053989">
    <property type="component" value="Unassembled WGS sequence"/>
</dbReference>
<dbReference type="PANTHER" id="PTHR13260:SF0">
    <property type="entry name" value="ANAPHASE-PROMOTING COMPLEX SUBUNIT 4"/>
    <property type="match status" value="1"/>
</dbReference>
<accession>A0A0C3AMJ1</accession>
<sequence>MDCNSFASLATFKLPSPCRLLTSACCPDKDLVVLLTRLGGRDRISLWKMQGSRKWEVDITSDDVSATVAGLAWNPSGQTIAVVHDSGRITLHSVQDGRVELSLSAHLSLGACHDTPRVAAVWWFPGYRAPTSGVIPDIFKRSGTKTGSALSILKILPLLDPLKEVGGNVTATDLFAFQGTQTRSSQQASIPNVTDEWPSLPVSKDTSIGSPDQMDDSNYRDGDADCASQITKEDSLLVLVDQHGGLHLFLDGSYSLGSVSLPGGLPTTLLYKHPKKPLLLFHPENPGDDLLSVGMQPLSIDIPLLGVSIVRDFARLSSAARELTRYVMNVLAEVREGWSGSSVVTGAKEIGKQWVHSLERRLKEEFGQESPNVALELTSFLATGAASEGLADFIMSSDQTSDRALQKWDTSVTDALTKMRDYANTRIIPALERLHIILEEIRGWSQMPDYVQFSLDTKDITTCLSMVERGIFASAWLATEARKELRAFKQFLTFLRYETAAANMTGETQAFLDFDILEVNGYLMSGLMGSQIDRWFTGSAPQFNPGDLFTSQTPKTLDEALQSAHAALQDPSQTAWQPTIVCMELSHLDRNLDGLVQELAARCQQVFSTASHAAARSAVISVDGGALPPQAAEASAATVCLCVRQRVIYEGNEPDGHLQYLAIHLSSEGRPLLCLSRIPYDRYAGTAHSVEAALLECSTDAADDDSAGSTLDILDVDFFDDEMIVLVYRIQGTQGPVYVATANYTTLSYEKLESEKYVNGPARKDMIADVLQHWSRGHLMCGRVPITKCRRLAACRGGSVSLAVNGRAGRRVVCVLDGDGTTMEVLDIEGDADDESETEMVGA</sequence>
<dbReference type="Pfam" id="PF12896">
    <property type="entry name" value="ANAPC4"/>
    <property type="match status" value="1"/>
</dbReference>
<reference evidence="10" key="2">
    <citation type="submission" date="2015-01" db="EMBL/GenBank/DDBJ databases">
        <title>Evolutionary Origins and Diversification of the Mycorrhizal Mutualists.</title>
        <authorList>
            <consortium name="DOE Joint Genome Institute"/>
            <consortium name="Mycorrhizal Genomics Consortium"/>
            <person name="Kohler A."/>
            <person name="Kuo A."/>
            <person name="Nagy L.G."/>
            <person name="Floudas D."/>
            <person name="Copeland A."/>
            <person name="Barry K.W."/>
            <person name="Cichocki N."/>
            <person name="Veneault-Fourrey C."/>
            <person name="LaButti K."/>
            <person name="Lindquist E.A."/>
            <person name="Lipzen A."/>
            <person name="Lundell T."/>
            <person name="Morin E."/>
            <person name="Murat C."/>
            <person name="Riley R."/>
            <person name="Ohm R."/>
            <person name="Sun H."/>
            <person name="Tunlid A."/>
            <person name="Henrissat B."/>
            <person name="Grigoriev I.V."/>
            <person name="Hibbett D.S."/>
            <person name="Martin F."/>
        </authorList>
    </citation>
    <scope>NUCLEOTIDE SEQUENCE [LARGE SCALE GENOMIC DNA]</scope>
    <source>
        <strain evidence="10">Foug A</strain>
    </source>
</reference>
<organism evidence="9 10">
    <name type="scientific">Scleroderma citrinum Foug A</name>
    <dbReference type="NCBI Taxonomy" id="1036808"/>
    <lineage>
        <taxon>Eukaryota</taxon>
        <taxon>Fungi</taxon>
        <taxon>Dikarya</taxon>
        <taxon>Basidiomycota</taxon>
        <taxon>Agaricomycotina</taxon>
        <taxon>Agaricomycetes</taxon>
        <taxon>Agaricomycetidae</taxon>
        <taxon>Boletales</taxon>
        <taxon>Sclerodermatineae</taxon>
        <taxon>Sclerodermataceae</taxon>
        <taxon>Scleroderma</taxon>
    </lineage>
</organism>
<dbReference type="AlphaFoldDB" id="A0A0C3AMJ1"/>
<keyword evidence="3" id="KW-0498">Mitosis</keyword>
<dbReference type="GO" id="GO:0034399">
    <property type="term" value="C:nuclear periphery"/>
    <property type="evidence" value="ECO:0007669"/>
    <property type="project" value="TreeGrafter"/>
</dbReference>
<proteinExistence type="predicted"/>
<keyword evidence="2" id="KW-0132">Cell division</keyword>
<dbReference type="Pfam" id="PF12894">
    <property type="entry name" value="ANAPC4_WD40"/>
    <property type="match status" value="1"/>
</dbReference>
<protein>
    <recommendedName>
        <fullName evidence="1">Anaphase-promoting complex subunit 4</fullName>
    </recommendedName>
</protein>
<dbReference type="InterPro" id="IPR015943">
    <property type="entry name" value="WD40/YVTN_repeat-like_dom_sf"/>
</dbReference>
<dbReference type="PANTHER" id="PTHR13260">
    <property type="entry name" value="ANAPHASE PROMOTING COMPLEX SUBUNIT 4 APC4"/>
    <property type="match status" value="1"/>
</dbReference>
<feature type="region of interest" description="Disordered" evidence="6">
    <location>
        <begin position="185"/>
        <end position="223"/>
    </location>
</feature>
<dbReference type="OrthoDB" id="10259843at2759"/>
<gene>
    <name evidence="9" type="ORF">SCLCIDRAFT_1152726</name>
</gene>
<evidence type="ECO:0000256" key="5">
    <source>
        <dbReference type="ARBA" id="ARBA00023306"/>
    </source>
</evidence>
<dbReference type="InterPro" id="IPR024977">
    <property type="entry name" value="Apc4-like_WD40_dom"/>
</dbReference>
<evidence type="ECO:0000313" key="9">
    <source>
        <dbReference type="EMBL" id="KIM66182.1"/>
    </source>
</evidence>
<dbReference type="HOGENOM" id="CLU_016615_0_0_1"/>
<dbReference type="GO" id="GO:0031145">
    <property type="term" value="P:anaphase-promoting complex-dependent catabolic process"/>
    <property type="evidence" value="ECO:0007669"/>
    <property type="project" value="InterPro"/>
</dbReference>
<dbReference type="STRING" id="1036808.A0A0C3AMJ1"/>
<dbReference type="GO" id="GO:0005680">
    <property type="term" value="C:anaphase-promoting complex"/>
    <property type="evidence" value="ECO:0007669"/>
    <property type="project" value="InterPro"/>
</dbReference>
<dbReference type="InterPro" id="IPR024789">
    <property type="entry name" value="APC4"/>
</dbReference>
<dbReference type="InterPro" id="IPR024790">
    <property type="entry name" value="APC4_long_dom"/>
</dbReference>
<evidence type="ECO:0000256" key="3">
    <source>
        <dbReference type="ARBA" id="ARBA00022776"/>
    </source>
</evidence>
<evidence type="ECO:0000313" key="10">
    <source>
        <dbReference type="Proteomes" id="UP000053989"/>
    </source>
</evidence>
<name>A0A0C3AMJ1_9AGAM</name>
<keyword evidence="5" id="KW-0131">Cell cycle</keyword>
<dbReference type="Gene3D" id="2.130.10.10">
    <property type="entry name" value="YVTN repeat-like/Quinoprotein amine dehydrogenase"/>
    <property type="match status" value="1"/>
</dbReference>
<dbReference type="GO" id="GO:0070979">
    <property type="term" value="P:protein K11-linked ubiquitination"/>
    <property type="evidence" value="ECO:0007669"/>
    <property type="project" value="TreeGrafter"/>
</dbReference>
<dbReference type="SUPFAM" id="SSF69322">
    <property type="entry name" value="Tricorn protease domain 2"/>
    <property type="match status" value="1"/>
</dbReference>
<evidence type="ECO:0000256" key="6">
    <source>
        <dbReference type="SAM" id="MobiDB-lite"/>
    </source>
</evidence>
<dbReference type="GO" id="GO:0051301">
    <property type="term" value="P:cell division"/>
    <property type="evidence" value="ECO:0007669"/>
    <property type="project" value="UniProtKB-KW"/>
</dbReference>
<dbReference type="EMBL" id="KN822018">
    <property type="protein sequence ID" value="KIM66182.1"/>
    <property type="molecule type" value="Genomic_DNA"/>
</dbReference>
<evidence type="ECO:0000259" key="8">
    <source>
        <dbReference type="Pfam" id="PF12896"/>
    </source>
</evidence>
<feature type="domain" description="Anaphase-promoting complex subunit 4-like WD40" evidence="7">
    <location>
        <begin position="26"/>
        <end position="106"/>
    </location>
</feature>
<evidence type="ECO:0000256" key="2">
    <source>
        <dbReference type="ARBA" id="ARBA00022618"/>
    </source>
</evidence>